<evidence type="ECO:0000256" key="2">
    <source>
        <dbReference type="SAM" id="SignalP"/>
    </source>
</evidence>
<evidence type="ECO:0000313" key="4">
    <source>
        <dbReference type="Proteomes" id="UP001152747"/>
    </source>
</evidence>
<accession>A0A9P1N334</accession>
<evidence type="ECO:0000313" key="3">
    <source>
        <dbReference type="EMBL" id="CAI5448089.1"/>
    </source>
</evidence>
<dbReference type="AlphaFoldDB" id="A0A9P1N334"/>
<proteinExistence type="predicted"/>
<feature type="region of interest" description="Disordered" evidence="1">
    <location>
        <begin position="79"/>
        <end position="101"/>
    </location>
</feature>
<name>A0A9P1N334_9PELO</name>
<protein>
    <submittedName>
        <fullName evidence="3">Uncharacterized protein</fullName>
    </submittedName>
</protein>
<feature type="signal peptide" evidence="2">
    <location>
        <begin position="1"/>
        <end position="17"/>
    </location>
</feature>
<comment type="caution">
    <text evidence="3">The sequence shown here is derived from an EMBL/GenBank/DDBJ whole genome shotgun (WGS) entry which is preliminary data.</text>
</comment>
<keyword evidence="4" id="KW-1185">Reference proteome</keyword>
<keyword evidence="2" id="KW-0732">Signal</keyword>
<feature type="chain" id="PRO_5040164812" evidence="2">
    <location>
        <begin position="18"/>
        <end position="153"/>
    </location>
</feature>
<dbReference type="SUPFAM" id="SSF103657">
    <property type="entry name" value="BAR/IMD domain-like"/>
    <property type="match status" value="1"/>
</dbReference>
<feature type="compositionally biased region" description="Basic and acidic residues" evidence="1">
    <location>
        <begin position="79"/>
        <end position="95"/>
    </location>
</feature>
<reference evidence="3" key="1">
    <citation type="submission" date="2022-11" db="EMBL/GenBank/DDBJ databases">
        <authorList>
            <person name="Kikuchi T."/>
        </authorList>
    </citation>
    <scope>NUCLEOTIDE SEQUENCE</scope>
    <source>
        <strain evidence="3">PS1010</strain>
    </source>
</reference>
<evidence type="ECO:0000256" key="1">
    <source>
        <dbReference type="SAM" id="MobiDB-lite"/>
    </source>
</evidence>
<dbReference type="EMBL" id="CANHGI010000004">
    <property type="protein sequence ID" value="CAI5448089.1"/>
    <property type="molecule type" value="Genomic_DNA"/>
</dbReference>
<organism evidence="3 4">
    <name type="scientific">Caenorhabditis angaria</name>
    <dbReference type="NCBI Taxonomy" id="860376"/>
    <lineage>
        <taxon>Eukaryota</taxon>
        <taxon>Metazoa</taxon>
        <taxon>Ecdysozoa</taxon>
        <taxon>Nematoda</taxon>
        <taxon>Chromadorea</taxon>
        <taxon>Rhabditida</taxon>
        <taxon>Rhabditina</taxon>
        <taxon>Rhabditomorpha</taxon>
        <taxon>Rhabditoidea</taxon>
        <taxon>Rhabditidae</taxon>
        <taxon>Peloderinae</taxon>
        <taxon>Caenorhabditis</taxon>
    </lineage>
</organism>
<feature type="region of interest" description="Disordered" evidence="1">
    <location>
        <begin position="21"/>
        <end position="46"/>
    </location>
</feature>
<sequence length="153" mass="16859">MKLFVFFFLCLFALVNTQDKPSAEDVEKTAKDTKEQYDKAAEDTDRAMKTYEEAAKEAGDARKKANELKAAGGDAYEKAKQAAEKAEEKSKEAKAAAEAASQKADDLKSKFDRFRGTLGPKAEEIWNGHKYVSGSTISSFIGSVIIVFLARFI</sequence>
<gene>
    <name evidence="3" type="ORF">CAMP_LOCUS10726</name>
</gene>
<dbReference type="InterPro" id="IPR027267">
    <property type="entry name" value="AH/BAR_dom_sf"/>
</dbReference>
<dbReference type="Proteomes" id="UP001152747">
    <property type="component" value="Unassembled WGS sequence"/>
</dbReference>